<evidence type="ECO:0000256" key="5">
    <source>
        <dbReference type="ARBA" id="ARBA00022806"/>
    </source>
</evidence>
<dbReference type="SUPFAM" id="SSF52980">
    <property type="entry name" value="Restriction endonuclease-like"/>
    <property type="match status" value="1"/>
</dbReference>
<evidence type="ECO:0000313" key="12">
    <source>
        <dbReference type="Proteomes" id="UP000306416"/>
    </source>
</evidence>
<evidence type="ECO:0000256" key="7">
    <source>
        <dbReference type="ARBA" id="ARBA00022840"/>
    </source>
</evidence>
<dbReference type="InterPro" id="IPR011335">
    <property type="entry name" value="Restrct_endonuc-II-like"/>
</dbReference>
<gene>
    <name evidence="11" type="primary">recC</name>
    <name evidence="11" type="ORF">E4633_02190</name>
</gene>
<dbReference type="GO" id="GO:0006310">
    <property type="term" value="P:DNA recombination"/>
    <property type="evidence" value="ECO:0007669"/>
    <property type="project" value="TreeGrafter"/>
</dbReference>
<keyword evidence="6" id="KW-0269">Exonuclease</keyword>
<evidence type="ECO:0000259" key="10">
    <source>
        <dbReference type="Pfam" id="PF17946"/>
    </source>
</evidence>
<dbReference type="InterPro" id="IPR013986">
    <property type="entry name" value="DExx_box_DNA_helicase_dom_sf"/>
</dbReference>
<evidence type="ECO:0000256" key="9">
    <source>
        <dbReference type="ARBA" id="ARBA00023204"/>
    </source>
</evidence>
<dbReference type="EC" id="3.1.11.5" evidence="11"/>
<evidence type="ECO:0000256" key="2">
    <source>
        <dbReference type="ARBA" id="ARBA00022741"/>
    </source>
</evidence>
<keyword evidence="8" id="KW-0238">DNA-binding</keyword>
<dbReference type="Gene3D" id="1.10.10.160">
    <property type="match status" value="1"/>
</dbReference>
<dbReference type="Proteomes" id="UP000306416">
    <property type="component" value="Unassembled WGS sequence"/>
</dbReference>
<keyword evidence="9" id="KW-0234">DNA repair</keyword>
<dbReference type="Gene3D" id="3.40.50.300">
    <property type="entry name" value="P-loop containing nucleotide triphosphate hydrolases"/>
    <property type="match status" value="1"/>
</dbReference>
<proteinExistence type="inferred from homology"/>
<dbReference type="GO" id="GO:0003677">
    <property type="term" value="F:DNA binding"/>
    <property type="evidence" value="ECO:0007669"/>
    <property type="project" value="UniProtKB-KW"/>
</dbReference>
<dbReference type="GO" id="GO:0005524">
    <property type="term" value="F:ATP binding"/>
    <property type="evidence" value="ECO:0007669"/>
    <property type="project" value="UniProtKB-KW"/>
</dbReference>
<dbReference type="GO" id="GO:0006281">
    <property type="term" value="P:DNA repair"/>
    <property type="evidence" value="ECO:0007669"/>
    <property type="project" value="UniProtKB-KW"/>
</dbReference>
<feature type="domain" description="RecC C-terminal" evidence="10">
    <location>
        <begin position="783"/>
        <end position="1004"/>
    </location>
</feature>
<dbReference type="GO" id="GO:0008854">
    <property type="term" value="F:exodeoxyribonuclease V activity"/>
    <property type="evidence" value="ECO:0007669"/>
    <property type="project" value="UniProtKB-EC"/>
</dbReference>
<dbReference type="CDD" id="cd22353">
    <property type="entry name" value="RecC_C-like"/>
    <property type="match status" value="1"/>
</dbReference>
<dbReference type="HAMAP" id="MF_01486">
    <property type="entry name" value="RecC"/>
    <property type="match status" value="1"/>
</dbReference>
<comment type="caution">
    <text evidence="11">The sequence shown here is derived from an EMBL/GenBank/DDBJ whole genome shotgun (WGS) entry which is preliminary data.</text>
</comment>
<dbReference type="GO" id="GO:0009338">
    <property type="term" value="C:exodeoxyribonuclease V complex"/>
    <property type="evidence" value="ECO:0007669"/>
    <property type="project" value="InterPro"/>
</dbReference>
<dbReference type="Gene3D" id="3.40.50.10930">
    <property type="match status" value="1"/>
</dbReference>
<sequence>MPLNIYTSNQMERLVDRLEKVVRAPRRVHCSPFEKELIVVQSKGMQRWLSMELAARIGVWANGEFLFPNKFVEQLFAKVLPGCPEETSLFSPEVMTWRVLGLLRQSAGKPGFEEIAGYLADDRDGLKRMQLAGRIADTFDRYTIYRPEFLPAWENGKEEHWQAQLWRALTDGVEQKHRARLLEEFRKALDAGSVPEERRISVIGIPSLPPFHLEILARVARHTEVNLFLLNPCRQYWGEIVSERELARLEKEGDGEEQWYETGNPLLASWGKLGRDFFEAIIDGCGEHEREDSFPPLPQGSLLHEVQADIVELRGADAGVRQAAPDDRSIEVHSCHSPMREVEVLHDTLMAMFDADPSISPRDVLVMTPDIEAYAPYISAAFGNPEPGAERIPYSIADRSLKNEGEAAQALLSILALSGGRYGVATVLDILESPPVARRFNLSADELETVRDWLREANIRWGIDAAQRAEQGVPPFHENSWAAGLDRLLLGYAMSGDGRTFYNEILPFDNMEGGTALVLGRFMNFCDRLFAETKGLARLRTPAQWVPVLRQILDDFLLPDRDGERELLSLIEIVKKLGTCGSEAGFEEEVGIEVVRYWLGEQLGSSERGLGFLTGGVTFCAMLPMRSIPFPVVALIGMDEGQFPRRNPAQGFDLMTRERRPGDRSPRDEDRYLFLEALLSARKRLHISYVGQSIKDNAELPPCVLVSELLDYLGRCFVTTDGKKAGQVRHHPLQPFSPKYFSGADGFFSYSQQNCAGAVAKLSPPVPAAPFLASPLEPWEEEGTVTVKALTDFLCNPAKELLRRRLGIRIEEKDDPLEETEPFALGSLEKYQLEQEIVAAVLRGEELEVPFAVACARGDLPPGVCGAALYQKLGEPAAEFAEKVREACAGEPLTPLDIDLSLPAGRIVGRIEELRGDAMVRYRYTDLKAKDRLRLWVEHLVLNCVEAEGYPLESTFVAANGTVRTPAIEGCEAELNRLLELYRTGMRAPLKFFPETSLEYVKKSRDPKQAGKALSAAAGVWRGSDYKKGEGKDPYCRRCFGEVAPLDDEFQALALAVWEPILDYQSMKSAKKTK</sequence>
<keyword evidence="4 11" id="KW-0378">Hydrolase</keyword>
<keyword evidence="7" id="KW-0067">ATP-binding</keyword>
<keyword evidence="3" id="KW-0227">DNA damage</keyword>
<dbReference type="Pfam" id="PF04257">
    <property type="entry name" value="Exonuc_V_gamma"/>
    <property type="match status" value="1"/>
</dbReference>
<dbReference type="PIRSF" id="PIRSF000980">
    <property type="entry name" value="RecC"/>
    <property type="match status" value="1"/>
</dbReference>
<dbReference type="Pfam" id="PF17946">
    <property type="entry name" value="RecC_C"/>
    <property type="match status" value="1"/>
</dbReference>
<keyword evidence="1" id="KW-0540">Nuclease</keyword>
<dbReference type="Gene3D" id="1.10.10.990">
    <property type="match status" value="1"/>
</dbReference>
<dbReference type="InterPro" id="IPR027417">
    <property type="entry name" value="P-loop_NTPase"/>
</dbReference>
<evidence type="ECO:0000313" key="11">
    <source>
        <dbReference type="EMBL" id="TGU74299.1"/>
    </source>
</evidence>
<dbReference type="InterPro" id="IPR041500">
    <property type="entry name" value="RecC_C"/>
</dbReference>
<dbReference type="AlphaFoldDB" id="A0A4S1CKT4"/>
<protein>
    <submittedName>
        <fullName evidence="11">Exodeoxyribonuclease V subunit gamma</fullName>
        <ecNumber evidence="11">3.1.11.5</ecNumber>
    </submittedName>
</protein>
<dbReference type="EMBL" id="SRSC01000001">
    <property type="protein sequence ID" value="TGU74299.1"/>
    <property type="molecule type" value="Genomic_DNA"/>
</dbReference>
<keyword evidence="5" id="KW-0347">Helicase</keyword>
<evidence type="ECO:0000256" key="3">
    <source>
        <dbReference type="ARBA" id="ARBA00022763"/>
    </source>
</evidence>
<keyword evidence="2" id="KW-0547">Nucleotide-binding</keyword>
<dbReference type="Gene3D" id="1.10.486.10">
    <property type="entry name" value="PCRA, domain 4"/>
    <property type="match status" value="1"/>
</dbReference>
<reference evidence="11 12" key="1">
    <citation type="submission" date="2019-04" db="EMBL/GenBank/DDBJ databases">
        <title>Geobacter oryzae sp. nov., ferric-reducing bacteria isolated from paddy soil.</title>
        <authorList>
            <person name="Xu Z."/>
            <person name="Masuda Y."/>
            <person name="Itoh H."/>
            <person name="Senoo K."/>
        </authorList>
    </citation>
    <scope>NUCLEOTIDE SEQUENCE [LARGE SCALE GENOMIC DNA]</scope>
    <source>
        <strain evidence="11 12">Red111</strain>
    </source>
</reference>
<dbReference type="RefSeq" id="WP_135868633.1">
    <property type="nucleotide sequence ID" value="NZ_SRSC01000001.1"/>
</dbReference>
<evidence type="ECO:0000256" key="8">
    <source>
        <dbReference type="ARBA" id="ARBA00023125"/>
    </source>
</evidence>
<name>A0A4S1CKT4_9BACT</name>
<dbReference type="InterPro" id="IPR006697">
    <property type="entry name" value="RecC"/>
</dbReference>
<keyword evidence="12" id="KW-1185">Reference proteome</keyword>
<evidence type="ECO:0000256" key="4">
    <source>
        <dbReference type="ARBA" id="ARBA00022801"/>
    </source>
</evidence>
<dbReference type="GO" id="GO:0004386">
    <property type="term" value="F:helicase activity"/>
    <property type="evidence" value="ECO:0007669"/>
    <property type="project" value="UniProtKB-KW"/>
</dbReference>
<evidence type="ECO:0000256" key="1">
    <source>
        <dbReference type="ARBA" id="ARBA00022722"/>
    </source>
</evidence>
<dbReference type="SUPFAM" id="SSF52540">
    <property type="entry name" value="P-loop containing nucleoside triphosphate hydrolases"/>
    <property type="match status" value="2"/>
</dbReference>
<organism evidence="11 12">
    <name type="scientific">Geomonas terrae</name>
    <dbReference type="NCBI Taxonomy" id="2562681"/>
    <lineage>
        <taxon>Bacteria</taxon>
        <taxon>Pseudomonadati</taxon>
        <taxon>Thermodesulfobacteriota</taxon>
        <taxon>Desulfuromonadia</taxon>
        <taxon>Geobacterales</taxon>
        <taxon>Geobacteraceae</taxon>
        <taxon>Geomonas</taxon>
    </lineage>
</organism>
<dbReference type="NCBIfam" id="TIGR01450">
    <property type="entry name" value="recC"/>
    <property type="match status" value="1"/>
</dbReference>
<evidence type="ECO:0000256" key="6">
    <source>
        <dbReference type="ARBA" id="ARBA00022839"/>
    </source>
</evidence>
<dbReference type="PANTHER" id="PTHR30591:SF1">
    <property type="entry name" value="RECBCD ENZYME SUBUNIT RECC"/>
    <property type="match status" value="1"/>
</dbReference>
<accession>A0A4S1CKT4</accession>
<dbReference type="PANTHER" id="PTHR30591">
    <property type="entry name" value="RECBCD ENZYME SUBUNIT RECC"/>
    <property type="match status" value="1"/>
</dbReference>